<feature type="region of interest" description="Disordered" evidence="1">
    <location>
        <begin position="1"/>
        <end position="23"/>
    </location>
</feature>
<evidence type="ECO:0000313" key="2">
    <source>
        <dbReference type="EMBL" id="TEA09204.1"/>
    </source>
</evidence>
<evidence type="ECO:0000313" key="3">
    <source>
        <dbReference type="Proteomes" id="UP000294604"/>
    </source>
</evidence>
<protein>
    <submittedName>
        <fullName evidence="2">Uncharacterized protein</fullName>
    </submittedName>
</protein>
<dbReference type="RefSeq" id="WP_134080879.1">
    <property type="nucleotide sequence ID" value="NZ_PECL01000002.1"/>
</dbReference>
<gene>
    <name evidence="2" type="ORF">CCUG60884_00194</name>
</gene>
<organism evidence="2 3">
    <name type="scientific">Mycobacteroides salmoniphilum</name>
    <dbReference type="NCBI Taxonomy" id="404941"/>
    <lineage>
        <taxon>Bacteria</taxon>
        <taxon>Bacillati</taxon>
        <taxon>Actinomycetota</taxon>
        <taxon>Actinomycetes</taxon>
        <taxon>Mycobacteriales</taxon>
        <taxon>Mycobacteriaceae</taxon>
        <taxon>Mycobacteroides</taxon>
    </lineage>
</organism>
<proteinExistence type="predicted"/>
<evidence type="ECO:0000256" key="1">
    <source>
        <dbReference type="SAM" id="MobiDB-lite"/>
    </source>
</evidence>
<reference evidence="2 3" key="1">
    <citation type="journal article" date="2019" name="Sci. Rep.">
        <title>Extended insight into the Mycobacterium chelonae-abscessus complex through whole genome sequencing of Mycobacterium salmoniphilum outbreak and Mycobacterium salmoniphilum-like strains.</title>
        <authorList>
            <person name="Behra P.R.K."/>
            <person name="Das S."/>
            <person name="Pettersson B.M.F."/>
            <person name="Shirreff L."/>
            <person name="DuCote T."/>
            <person name="Jacobsson K.G."/>
            <person name="Ennis D.G."/>
            <person name="Kirsebom L.A."/>
        </authorList>
    </citation>
    <scope>NUCLEOTIDE SEQUENCE [LARGE SCALE GENOMIC DNA]</scope>
    <source>
        <strain evidence="2 3">CCUG 60884</strain>
    </source>
</reference>
<accession>A0A4V3I1L8</accession>
<dbReference type="AlphaFoldDB" id="A0A4V3I1L8"/>
<sequence>MGLRDRLNNIFGGRGRREPDQERPNLWNRVTDWARRRRREPPEPDIAIGVGGGDGVDLGGSIFYAPTGEIGGVRIIIHGTFGSKSGGNIYSEWTGTIDTNNGNLPPSSANAITLADALTAQDPRAVVDAINRILTLDYAGQQRGGRGGFTSYGPTEGMRVIGISAIAITWS</sequence>
<name>A0A4V3I1L8_9MYCO</name>
<dbReference type="EMBL" id="PECL01000002">
    <property type="protein sequence ID" value="TEA09204.1"/>
    <property type="molecule type" value="Genomic_DNA"/>
</dbReference>
<dbReference type="Proteomes" id="UP000294604">
    <property type="component" value="Unassembled WGS sequence"/>
</dbReference>
<comment type="caution">
    <text evidence="2">The sequence shown here is derived from an EMBL/GenBank/DDBJ whole genome shotgun (WGS) entry which is preliminary data.</text>
</comment>